<dbReference type="RefSeq" id="WP_301238384.1">
    <property type="nucleotide sequence ID" value="NZ_JANRHH010000031.1"/>
</dbReference>
<feature type="compositionally biased region" description="Pro residues" evidence="1">
    <location>
        <begin position="173"/>
        <end position="190"/>
    </location>
</feature>
<evidence type="ECO:0000256" key="2">
    <source>
        <dbReference type="SAM" id="SignalP"/>
    </source>
</evidence>
<evidence type="ECO:0000313" key="3">
    <source>
        <dbReference type="EMBL" id="MDN4593693.1"/>
    </source>
</evidence>
<feature type="region of interest" description="Disordered" evidence="1">
    <location>
        <begin position="58"/>
        <end position="225"/>
    </location>
</feature>
<feature type="compositionally biased region" description="Polar residues" evidence="1">
    <location>
        <begin position="58"/>
        <end position="81"/>
    </location>
</feature>
<proteinExistence type="predicted"/>
<protein>
    <submittedName>
        <fullName evidence="3">Uncharacterized protein</fullName>
    </submittedName>
</protein>
<gene>
    <name evidence="3" type="ORF">NWF35_07230</name>
</gene>
<feature type="compositionally biased region" description="Gly residues" evidence="1">
    <location>
        <begin position="201"/>
        <end position="210"/>
    </location>
</feature>
<feature type="chain" id="PRO_5045133763" evidence="2">
    <location>
        <begin position="41"/>
        <end position="225"/>
    </location>
</feature>
<sequence length="225" mass="24379">MQPTRSERRKQLKKRRRMVFATVTGCFLLTGFIPAQTAQAPVGQHVLKEISGDYYTYTPSSVPTSNDQQQPVVHPSGQNDASKNHVSRSADYPSQFPHLPAVAMKPENKPSITAPTYEQSKPNTGRTNGNTSTNEREQPAYEPNPAPEPASSDQPSRKPRRDDSGQPSQSEPSNPPDSQSPPPQEQPSQPPDDHGDQGNNGNNGGNGLIGGILDPLLNTVNKTLP</sequence>
<evidence type="ECO:0000256" key="1">
    <source>
        <dbReference type="SAM" id="MobiDB-lite"/>
    </source>
</evidence>
<accession>A0ABT8ILM6</accession>
<feature type="signal peptide" evidence="2">
    <location>
        <begin position="1"/>
        <end position="40"/>
    </location>
</feature>
<feature type="compositionally biased region" description="Low complexity" evidence="1">
    <location>
        <begin position="123"/>
        <end position="133"/>
    </location>
</feature>
<dbReference type="EMBL" id="JANRHH010000031">
    <property type="protein sequence ID" value="MDN4593693.1"/>
    <property type="molecule type" value="Genomic_DNA"/>
</dbReference>
<keyword evidence="4" id="KW-1185">Reference proteome</keyword>
<dbReference type="Proteomes" id="UP001174196">
    <property type="component" value="Unassembled WGS sequence"/>
</dbReference>
<feature type="compositionally biased region" description="Polar residues" evidence="1">
    <location>
        <begin position="110"/>
        <end position="122"/>
    </location>
</feature>
<name>A0ABT8ILM6_9BACL</name>
<keyword evidence="2" id="KW-0732">Signal</keyword>
<organism evidence="3 4">
    <name type="scientific">Polycladomyces subterraneus</name>
    <dbReference type="NCBI Taxonomy" id="1016997"/>
    <lineage>
        <taxon>Bacteria</taxon>
        <taxon>Bacillati</taxon>
        <taxon>Bacillota</taxon>
        <taxon>Bacilli</taxon>
        <taxon>Bacillales</taxon>
        <taxon>Thermoactinomycetaceae</taxon>
        <taxon>Polycladomyces</taxon>
    </lineage>
</organism>
<reference evidence="3" key="1">
    <citation type="submission" date="2022-08" db="EMBL/GenBank/DDBJ databases">
        <title>Polycladomyces zharkentsis sp. nov., a novel thermophilic CMC and starch-degrading bacterium isolated from a geothermal spring in Kazakhstan.</title>
        <authorList>
            <person name="Mashzhan A."/>
            <person name="Kistaubaeva A."/>
            <person name="Javier-Lopez R."/>
            <person name="Birkeland N.-K."/>
        </authorList>
    </citation>
    <scope>NUCLEOTIDE SEQUENCE</scope>
    <source>
        <strain evidence="3">KSR 13</strain>
    </source>
</reference>
<comment type="caution">
    <text evidence="3">The sequence shown here is derived from an EMBL/GenBank/DDBJ whole genome shotgun (WGS) entry which is preliminary data.</text>
</comment>
<evidence type="ECO:0000313" key="4">
    <source>
        <dbReference type="Proteomes" id="UP001174196"/>
    </source>
</evidence>